<feature type="domain" description="DUF4140" evidence="3">
    <location>
        <begin position="11"/>
        <end position="114"/>
    </location>
</feature>
<organism evidence="4 5">
    <name type="scientific">Hyalangium rubrum</name>
    <dbReference type="NCBI Taxonomy" id="3103134"/>
    <lineage>
        <taxon>Bacteria</taxon>
        <taxon>Pseudomonadati</taxon>
        <taxon>Myxococcota</taxon>
        <taxon>Myxococcia</taxon>
        <taxon>Myxococcales</taxon>
        <taxon>Cystobacterineae</taxon>
        <taxon>Archangiaceae</taxon>
        <taxon>Hyalangium</taxon>
    </lineage>
</organism>
<dbReference type="EMBL" id="JAXIVS010000030">
    <property type="protein sequence ID" value="MDY7233226.1"/>
    <property type="molecule type" value="Genomic_DNA"/>
</dbReference>
<feature type="domain" description="DUF4139" evidence="2">
    <location>
        <begin position="213"/>
        <end position="743"/>
    </location>
</feature>
<dbReference type="Proteomes" id="UP001291309">
    <property type="component" value="Unassembled WGS sequence"/>
</dbReference>
<sequence length="758" mass="82859">MPVVESRIDTVTLYQQGARVTRLLSLECPDGKPPTELEIPRLPLALFDPTVRVRVLSTDNPRADLSATHVRVGLWIPPREAPLETVDQAALRALRQQVRTVESQLKQLEWEMSVLGGIPVPERPEPEEGKPPPPSPLGARMALEQFSHEGVQSRLVEARKLREQLRKLYEDVALLVQKISQASTAREVTAGELSKSVHVQLRHGGGALARAQLSVEYFVPGARWAPSYQCRLSRDCQQVELVMRALICQHSGEDWRGVKLVLSTASPMTWTELPELPSIRIGRAQPPAPGRAGFRPPPQGAAALFSDFDRDRSMLLQRLPVPSPYALPELSAPVELEEGISFGEAPRDSEPRKRKASRRDRSLDDGSMRKEMADRVMETAVELESKSQPVYAEEPMEAYAEEESYDEAPMPPPPPAPMMRSPAPAASIAVSAGPSREKGGMAVGRSAARGLAGPGGGGPSQAGLERVVFTHLRLSAPSESAQRNRLQPVDARRFYMETLARFSVTVSFDVMTVVAEAENRARAVANAPLPGGAVDARSVGGYFDFSYAADASVDVPSDGTFHSVAMGTRGGEASVVYVAVPREDSHVYRQAQVKNPLPAPMLAGPAEVYVGGEYVLSTTLPTVAPKGDFKLGLGVEQAIRCARNTRYREERSGTKVVAMSELWHDITIDLVNNLDREIICEVRERLPQPAQEAEVVVEEGAITPAWEPYTQEERGSPLEGGRRWRLTVPAHGASKLSAQYVVKLYANNELNGGNRREA</sequence>
<comment type="caution">
    <text evidence="4">The sequence shown here is derived from an EMBL/GenBank/DDBJ whole genome shotgun (WGS) entry which is preliminary data.</text>
</comment>
<evidence type="ECO:0000313" key="5">
    <source>
        <dbReference type="Proteomes" id="UP001291309"/>
    </source>
</evidence>
<keyword evidence="5" id="KW-1185">Reference proteome</keyword>
<feature type="region of interest" description="Disordered" evidence="1">
    <location>
        <begin position="338"/>
        <end position="370"/>
    </location>
</feature>
<evidence type="ECO:0000259" key="3">
    <source>
        <dbReference type="Pfam" id="PF13600"/>
    </source>
</evidence>
<dbReference type="Pfam" id="PF13598">
    <property type="entry name" value="DUF4139"/>
    <property type="match status" value="1"/>
</dbReference>
<evidence type="ECO:0000256" key="1">
    <source>
        <dbReference type="SAM" id="MobiDB-lite"/>
    </source>
</evidence>
<proteinExistence type="predicted"/>
<reference evidence="4 5" key="1">
    <citation type="submission" date="2023-12" db="EMBL/GenBank/DDBJ databases">
        <title>the genome sequence of Hyalangium sp. s54d21.</title>
        <authorList>
            <person name="Zhang X."/>
        </authorList>
    </citation>
    <scope>NUCLEOTIDE SEQUENCE [LARGE SCALE GENOMIC DNA]</scope>
    <source>
        <strain evidence="5">s54d21</strain>
    </source>
</reference>
<accession>A0ABU5HID3</accession>
<gene>
    <name evidence="4" type="ORF">SYV04_42965</name>
</gene>
<dbReference type="InterPro" id="IPR011935">
    <property type="entry name" value="CHP02231"/>
</dbReference>
<dbReference type="InterPro" id="IPR037291">
    <property type="entry name" value="DUF4139"/>
</dbReference>
<protein>
    <submittedName>
        <fullName evidence="4">DUF4139 domain-containing protein</fullName>
    </submittedName>
</protein>
<feature type="compositionally biased region" description="Basic and acidic residues" evidence="1">
    <location>
        <begin position="359"/>
        <end position="370"/>
    </location>
</feature>
<dbReference type="RefSeq" id="WP_321551939.1">
    <property type="nucleotide sequence ID" value="NZ_JAXIVS010000030.1"/>
</dbReference>
<dbReference type="PANTHER" id="PTHR31005:SF8">
    <property type="entry name" value="DUF4139 DOMAIN-CONTAINING PROTEIN"/>
    <property type="match status" value="1"/>
</dbReference>
<dbReference type="InterPro" id="IPR025554">
    <property type="entry name" value="DUF4140"/>
</dbReference>
<evidence type="ECO:0000313" key="4">
    <source>
        <dbReference type="EMBL" id="MDY7233226.1"/>
    </source>
</evidence>
<dbReference type="PANTHER" id="PTHR31005">
    <property type="entry name" value="DUF4139 DOMAIN-CONTAINING PROTEIN"/>
    <property type="match status" value="1"/>
</dbReference>
<dbReference type="Pfam" id="PF13600">
    <property type="entry name" value="DUF4140"/>
    <property type="match status" value="1"/>
</dbReference>
<name>A0ABU5HID3_9BACT</name>
<evidence type="ECO:0000259" key="2">
    <source>
        <dbReference type="Pfam" id="PF13598"/>
    </source>
</evidence>